<gene>
    <name evidence="9" type="ORF">BGT96224_1323</name>
    <name evidence="10" type="ORF">BGT96224V2_LOCUS2139</name>
</gene>
<dbReference type="InterPro" id="IPR000905">
    <property type="entry name" value="Gcp-like_dom"/>
</dbReference>
<dbReference type="InterPro" id="IPR017861">
    <property type="entry name" value="KAE1/TsaD"/>
</dbReference>
<dbReference type="GO" id="GO:0006508">
    <property type="term" value="P:proteolysis"/>
    <property type="evidence" value="ECO:0007669"/>
    <property type="project" value="UniProtKB-KW"/>
</dbReference>
<comment type="subcellular location">
    <subcellularLocation>
        <location evidence="7">Mitochondrion</location>
    </subcellularLocation>
</comment>
<dbReference type="GO" id="GO:0072670">
    <property type="term" value="P:mitochondrial tRNA threonylcarbamoyladenosine modification"/>
    <property type="evidence" value="ECO:0007669"/>
    <property type="project" value="TreeGrafter"/>
</dbReference>
<organism evidence="10">
    <name type="scientific">Blumeria graminis f. sp. tritici 96224</name>
    <dbReference type="NCBI Taxonomy" id="1268274"/>
    <lineage>
        <taxon>Eukaryota</taxon>
        <taxon>Fungi</taxon>
        <taxon>Dikarya</taxon>
        <taxon>Ascomycota</taxon>
        <taxon>Pezizomycotina</taxon>
        <taxon>Leotiomycetes</taxon>
        <taxon>Erysiphales</taxon>
        <taxon>Erysiphaceae</taxon>
        <taxon>Blumeria</taxon>
    </lineage>
</organism>
<comment type="cofactor">
    <cofactor evidence="7">
        <name>a divalent metal cation</name>
        <dbReference type="ChEBI" id="CHEBI:60240"/>
    </cofactor>
    <text evidence="7">Binds 1 divalent metal cation per subunit.</text>
</comment>
<evidence type="ECO:0000256" key="4">
    <source>
        <dbReference type="ARBA" id="ARBA00022723"/>
    </source>
</evidence>
<keyword evidence="4 7" id="KW-0479">Metal-binding</keyword>
<keyword evidence="3 7" id="KW-0819">tRNA processing</keyword>
<keyword evidence="5 7" id="KW-0012">Acyltransferase</keyword>
<dbReference type="OrthoDB" id="10259622at2759"/>
<dbReference type="HAMAP" id="MF_01445">
    <property type="entry name" value="TsaD"/>
    <property type="match status" value="1"/>
</dbReference>
<dbReference type="InterPro" id="IPR017860">
    <property type="entry name" value="Peptidase_M22_CS"/>
</dbReference>
<evidence type="ECO:0000313" key="11">
    <source>
        <dbReference type="Proteomes" id="UP000053110"/>
    </source>
</evidence>
<keyword evidence="9" id="KW-0482">Metalloprotease</keyword>
<keyword evidence="2 7" id="KW-0808">Transferase</keyword>
<comment type="catalytic activity">
    <reaction evidence="6 7">
        <text>L-threonylcarbamoyladenylate + adenosine(37) in tRNA = N(6)-L-threonylcarbamoyladenosine(37) in tRNA + AMP + H(+)</text>
        <dbReference type="Rhea" id="RHEA:37059"/>
        <dbReference type="Rhea" id="RHEA-COMP:10162"/>
        <dbReference type="Rhea" id="RHEA-COMP:10163"/>
        <dbReference type="ChEBI" id="CHEBI:15378"/>
        <dbReference type="ChEBI" id="CHEBI:73682"/>
        <dbReference type="ChEBI" id="CHEBI:74411"/>
        <dbReference type="ChEBI" id="CHEBI:74418"/>
        <dbReference type="ChEBI" id="CHEBI:456215"/>
        <dbReference type="EC" id="2.3.1.234"/>
    </reaction>
</comment>
<dbReference type="GO" id="GO:0005739">
    <property type="term" value="C:mitochondrion"/>
    <property type="evidence" value="ECO:0007669"/>
    <property type="project" value="UniProtKB-SubCell"/>
</dbReference>
<dbReference type="AlphaFoldDB" id="A0A061HPV8"/>
<protein>
    <recommendedName>
        <fullName evidence="1">N(6)-L-threonylcarbamoyladenine synthase</fullName>
        <ecNumber evidence="1">2.3.1.234</ecNumber>
    </recommendedName>
</protein>
<evidence type="ECO:0000256" key="5">
    <source>
        <dbReference type="ARBA" id="ARBA00023315"/>
    </source>
</evidence>
<evidence type="ECO:0000313" key="10">
    <source>
        <dbReference type="EMBL" id="SUZ08990.1"/>
    </source>
</evidence>
<name>A0A061HPV8_BLUGR</name>
<evidence type="ECO:0000313" key="9">
    <source>
        <dbReference type="EMBL" id="EPQ66064.1"/>
    </source>
</evidence>
<dbReference type="HOGENOM" id="CLU_023208_4_0_1"/>
<dbReference type="Pfam" id="PF00814">
    <property type="entry name" value="TsaD"/>
    <property type="match status" value="1"/>
</dbReference>
<dbReference type="EMBL" id="UIGY01000036">
    <property type="protein sequence ID" value="SUZ08990.1"/>
    <property type="molecule type" value="Genomic_DNA"/>
</dbReference>
<feature type="domain" description="Gcp-like" evidence="8">
    <location>
        <begin position="60"/>
        <end position="404"/>
    </location>
</feature>
<proteinExistence type="inferred from homology"/>
<dbReference type="EC" id="2.3.1.234" evidence="1"/>
<dbReference type="SUPFAM" id="SSF53067">
    <property type="entry name" value="Actin-like ATPase domain"/>
    <property type="match status" value="2"/>
</dbReference>
<evidence type="ECO:0000256" key="7">
    <source>
        <dbReference type="HAMAP-Rule" id="MF_03179"/>
    </source>
</evidence>
<reference evidence="9" key="2">
    <citation type="submission" date="2013-01" db="EMBL/GenBank/DDBJ databases">
        <title>The wheat powdery mildew genome reveals unique evolution of an obligate biotroph.</title>
        <authorList>
            <person name="Oberhaensli S."/>
            <person name="Wicker T."/>
            <person name="Keller B."/>
        </authorList>
    </citation>
    <scope>NUCLEOTIDE SEQUENCE</scope>
    <source>
        <strain evidence="9">96224</strain>
    </source>
</reference>
<keyword evidence="9" id="KW-0645">Protease</keyword>
<dbReference type="Proteomes" id="UP000053110">
    <property type="component" value="Unassembled WGS sequence"/>
</dbReference>
<evidence type="ECO:0000256" key="6">
    <source>
        <dbReference type="ARBA" id="ARBA00048117"/>
    </source>
</evidence>
<comment type="subunit">
    <text evidence="7">Homodimer.</text>
</comment>
<evidence type="ECO:0000256" key="1">
    <source>
        <dbReference type="ARBA" id="ARBA00012156"/>
    </source>
</evidence>
<evidence type="ECO:0000256" key="2">
    <source>
        <dbReference type="ARBA" id="ARBA00022679"/>
    </source>
</evidence>
<dbReference type="InterPro" id="IPR022450">
    <property type="entry name" value="TsaD"/>
</dbReference>
<keyword evidence="9" id="KW-0378">Hydrolase</keyword>
<dbReference type="PROSITE" id="PS01016">
    <property type="entry name" value="GLYCOPROTEASE"/>
    <property type="match status" value="1"/>
</dbReference>
<dbReference type="PANTHER" id="PTHR11735">
    <property type="entry name" value="TRNA N6-ADENOSINE THREONYLCARBAMOYLTRANSFERASE"/>
    <property type="match status" value="1"/>
</dbReference>
<reference evidence="10" key="3">
    <citation type="submission" date="2018-07" db="EMBL/GenBank/DDBJ databases">
        <authorList>
            <person name="Quirk P.G."/>
            <person name="Krulwich T.A."/>
        </authorList>
    </citation>
    <scope>NUCLEOTIDE SEQUENCE</scope>
    <source>
        <strain evidence="10">96224</strain>
    </source>
</reference>
<dbReference type="GO" id="GO:0046872">
    <property type="term" value="F:metal ion binding"/>
    <property type="evidence" value="ECO:0007669"/>
    <property type="project" value="UniProtKB-KW"/>
</dbReference>
<dbReference type="Gene3D" id="3.30.420.40">
    <property type="match status" value="2"/>
</dbReference>
<comment type="function">
    <text evidence="7">Required for the formation of a threonylcarbamoyl group on adenosine at position 37 (t(6)A37) in mitochondrial tRNAs that read codons beginning with adenine. Probably involved in the transfer of the threonylcarbamoyl moiety of threonylcarbamoyl-AMP (TC-AMP) to the N6 group of A37. Involved in mitochondrial genome maintenance.</text>
</comment>
<comment type="similarity">
    <text evidence="7">Belongs to the KAE1 / TsaD family.</text>
</comment>
<evidence type="ECO:0000256" key="3">
    <source>
        <dbReference type="ARBA" id="ARBA00022694"/>
    </source>
</evidence>
<dbReference type="PANTHER" id="PTHR11735:SF6">
    <property type="entry name" value="TRNA N6-ADENOSINE THREONYLCARBAMOYLTRANSFERASE, MITOCHONDRIAL"/>
    <property type="match status" value="1"/>
</dbReference>
<sequence length="452" mass="49641">MKQFSLFTRPRLPPKSFKWRNLITVAIETSCDDTSVAVLEKHANRSVQLHFHTKITSDNRCFRGVHPIAAHESHQFNLARLVQQAIESLPLASAVDKCAGRAAIYGTRLLKKPDFVTVTRGPGMRASLITGLDTAKGLSVAWQVPLLGVNHMQAHALTPHLVSALNTFLSGTDEAVQLTPAFPFLTLLVSGGHTMLVHTRSPWEHKIIANTTDLSIGDMLDKSARVILPTSQISSSSDVMYGRLLEEFAFPCLSPRYEYVPPKTSIKARSGEHHGYNWKITPPYISPGPEGPLKYADSFSFSGMGSKARSTMAQNPNMSIAERRCLAQILMTVAFEHLASRILFSLDQQALCGISALVVSGGVASNQFLHTVLRRLLNARSFQHIQLVIPPSNLCTDNAAMIAWTGMEMFEAGWTTQLCASSLRQWSIDSNCSDGGILGASDWLYNGCDHKQ</sequence>
<keyword evidence="7" id="KW-0496">Mitochondrion</keyword>
<evidence type="ECO:0000259" key="8">
    <source>
        <dbReference type="Pfam" id="PF00814"/>
    </source>
</evidence>
<dbReference type="InterPro" id="IPR043129">
    <property type="entry name" value="ATPase_NBD"/>
</dbReference>
<dbReference type="EMBL" id="KE375009">
    <property type="protein sequence ID" value="EPQ66064.1"/>
    <property type="molecule type" value="Genomic_DNA"/>
</dbReference>
<dbReference type="PRINTS" id="PR00789">
    <property type="entry name" value="OSIALOPTASE"/>
</dbReference>
<accession>A0A061HPV8</accession>
<dbReference type="GO" id="GO:0061711">
    <property type="term" value="F:tRNA N(6)-L-threonylcarbamoyladenine synthase activity"/>
    <property type="evidence" value="ECO:0007669"/>
    <property type="project" value="UniProtKB-EC"/>
</dbReference>
<reference evidence="11" key="1">
    <citation type="journal article" date="2013" name="Nat. Genet.">
        <title>The wheat powdery mildew genome shows the unique evolution of an obligate biotroph.</title>
        <authorList>
            <person name="Wicker T."/>
            <person name="Oberhaensli S."/>
            <person name="Parlange F."/>
            <person name="Buchmann J.P."/>
            <person name="Shatalina M."/>
            <person name="Roffler S."/>
            <person name="Ben-David R."/>
            <person name="Dolezel J."/>
            <person name="Simkova H."/>
            <person name="Schulze-Lefert P."/>
            <person name="Spanu P.D."/>
            <person name="Bruggmann R."/>
            <person name="Amselem J."/>
            <person name="Quesneville H."/>
            <person name="Ver Loren van Themaat E."/>
            <person name="Paape T."/>
            <person name="Shimizu K.K."/>
            <person name="Keller B."/>
        </authorList>
    </citation>
    <scope>NUCLEOTIDE SEQUENCE [LARGE SCALE GENOMIC DNA]</scope>
    <source>
        <strain evidence="11">96224</strain>
    </source>
</reference>
<dbReference type="GO" id="GO:0008237">
    <property type="term" value="F:metallopeptidase activity"/>
    <property type="evidence" value="ECO:0007669"/>
    <property type="project" value="UniProtKB-KW"/>
</dbReference>